<organism evidence="1 2">
    <name type="scientific">Zophobas morio</name>
    <dbReference type="NCBI Taxonomy" id="2755281"/>
    <lineage>
        <taxon>Eukaryota</taxon>
        <taxon>Metazoa</taxon>
        <taxon>Ecdysozoa</taxon>
        <taxon>Arthropoda</taxon>
        <taxon>Hexapoda</taxon>
        <taxon>Insecta</taxon>
        <taxon>Pterygota</taxon>
        <taxon>Neoptera</taxon>
        <taxon>Endopterygota</taxon>
        <taxon>Coleoptera</taxon>
        <taxon>Polyphaga</taxon>
        <taxon>Cucujiformia</taxon>
        <taxon>Tenebrionidae</taxon>
        <taxon>Zophobas</taxon>
    </lineage>
</organism>
<gene>
    <name evidence="1" type="ORF">Zmor_004336</name>
</gene>
<dbReference type="EMBL" id="JALNTZ010001598">
    <property type="protein sequence ID" value="KAJ3623666.1"/>
    <property type="molecule type" value="Genomic_DNA"/>
</dbReference>
<accession>A0AA38LZL4</accession>
<proteinExistence type="predicted"/>
<sequence length="97" mass="10551">MAIVFVLHPANNDIRVCCLDLQLYCDSVSTSSATEQIAVCSGKDAVVCSNAMSWFFTTGLPGTQIACWRANLFTSYGRGHIIAAHLTRLSASFFLLM</sequence>
<protein>
    <submittedName>
        <fullName evidence="1">Uncharacterized protein</fullName>
    </submittedName>
</protein>
<comment type="caution">
    <text evidence="1">The sequence shown here is derived from an EMBL/GenBank/DDBJ whole genome shotgun (WGS) entry which is preliminary data.</text>
</comment>
<evidence type="ECO:0000313" key="2">
    <source>
        <dbReference type="Proteomes" id="UP001168821"/>
    </source>
</evidence>
<keyword evidence="2" id="KW-1185">Reference proteome</keyword>
<name>A0AA38LZL4_9CUCU</name>
<reference evidence="1" key="1">
    <citation type="journal article" date="2023" name="G3 (Bethesda)">
        <title>Whole genome assemblies of Zophobas morio and Tenebrio molitor.</title>
        <authorList>
            <person name="Kaur S."/>
            <person name="Stinson S.A."/>
            <person name="diCenzo G.C."/>
        </authorList>
    </citation>
    <scope>NUCLEOTIDE SEQUENCE</scope>
    <source>
        <strain evidence="1">QUZm001</strain>
    </source>
</reference>
<dbReference type="AlphaFoldDB" id="A0AA38LZL4"/>
<evidence type="ECO:0000313" key="1">
    <source>
        <dbReference type="EMBL" id="KAJ3623666.1"/>
    </source>
</evidence>
<dbReference type="Proteomes" id="UP001168821">
    <property type="component" value="Unassembled WGS sequence"/>
</dbReference>